<feature type="transmembrane region" description="Helical" evidence="1">
    <location>
        <begin position="39"/>
        <end position="59"/>
    </location>
</feature>
<dbReference type="OrthoDB" id="1049592at2"/>
<organism evidence="2 3">
    <name type="scientific">Kaistella carnis</name>
    <dbReference type="NCBI Taxonomy" id="1241979"/>
    <lineage>
        <taxon>Bacteria</taxon>
        <taxon>Pseudomonadati</taxon>
        <taxon>Bacteroidota</taxon>
        <taxon>Flavobacteriia</taxon>
        <taxon>Flavobacteriales</taxon>
        <taxon>Weeksellaceae</taxon>
        <taxon>Chryseobacterium group</taxon>
        <taxon>Kaistella</taxon>
    </lineage>
</organism>
<dbReference type="KEGG" id="ccas:EIB73_11205"/>
<accession>A0A3G8XLJ4</accession>
<name>A0A3G8XLJ4_9FLAO</name>
<dbReference type="AlphaFoldDB" id="A0A3G8XLJ4"/>
<reference evidence="3" key="1">
    <citation type="submission" date="2018-11" db="EMBL/GenBank/DDBJ databases">
        <title>Proposal to divide the Flavobacteriaceae and reorganize its genera based on Amino Acid Identity values calculated from whole genome sequences.</title>
        <authorList>
            <person name="Nicholson A.C."/>
            <person name="Gulvik C.A."/>
            <person name="Whitney A.M."/>
            <person name="Humrighouse B.W."/>
            <person name="Bell M."/>
            <person name="Holmes B."/>
            <person name="Steigerwalt A.G."/>
            <person name="Villarma A."/>
            <person name="Sheth M."/>
            <person name="Batra D."/>
            <person name="Pryor J."/>
            <person name="Bernardet J.-F."/>
            <person name="Hugo C."/>
            <person name="Kampfer P."/>
            <person name="Newman J.D."/>
            <person name="McQuiston J.R."/>
        </authorList>
    </citation>
    <scope>NUCLEOTIDE SEQUENCE [LARGE SCALE GENOMIC DNA]</scope>
    <source>
        <strain evidence="3">G0081</strain>
    </source>
</reference>
<evidence type="ECO:0000313" key="2">
    <source>
        <dbReference type="EMBL" id="AZI33718.1"/>
    </source>
</evidence>
<keyword evidence="1" id="KW-0812">Transmembrane</keyword>
<dbReference type="EMBL" id="CP034159">
    <property type="protein sequence ID" value="AZI33718.1"/>
    <property type="molecule type" value="Genomic_DNA"/>
</dbReference>
<evidence type="ECO:0000313" key="3">
    <source>
        <dbReference type="Proteomes" id="UP000270185"/>
    </source>
</evidence>
<dbReference type="RefSeq" id="WP_125025358.1">
    <property type="nucleotide sequence ID" value="NZ_CP034159.1"/>
</dbReference>
<dbReference type="Proteomes" id="UP000270185">
    <property type="component" value="Chromosome"/>
</dbReference>
<keyword evidence="3" id="KW-1185">Reference proteome</keyword>
<keyword evidence="1" id="KW-1133">Transmembrane helix</keyword>
<keyword evidence="1" id="KW-0472">Membrane</keyword>
<gene>
    <name evidence="2" type="ORF">EIB73_11205</name>
</gene>
<protein>
    <recommendedName>
        <fullName evidence="4">DUF2892 domain-containing protein</fullName>
    </recommendedName>
</protein>
<evidence type="ECO:0000256" key="1">
    <source>
        <dbReference type="SAM" id="Phobius"/>
    </source>
</evidence>
<sequence length="68" mass="7658">MKKIIQGWTISRVLYLACGIFFILVAAFDRAWFMIPLGLYFMAMAIFKFGCAGGACEIVRKEEGTQTL</sequence>
<feature type="transmembrane region" description="Helical" evidence="1">
    <location>
        <begin position="12"/>
        <end position="33"/>
    </location>
</feature>
<proteinExistence type="predicted"/>
<evidence type="ECO:0008006" key="4">
    <source>
        <dbReference type="Google" id="ProtNLM"/>
    </source>
</evidence>